<evidence type="ECO:0000313" key="1">
    <source>
        <dbReference type="EMBL" id="GBP88011.1"/>
    </source>
</evidence>
<evidence type="ECO:0008006" key="3">
    <source>
        <dbReference type="Google" id="ProtNLM"/>
    </source>
</evidence>
<dbReference type="EMBL" id="BGZK01001900">
    <property type="protein sequence ID" value="GBP88011.1"/>
    <property type="molecule type" value="Genomic_DNA"/>
</dbReference>
<dbReference type="OrthoDB" id="75807at2759"/>
<accession>A0A4C1ZGP3</accession>
<gene>
    <name evidence="1" type="ORF">EVAR_60016_1</name>
</gene>
<organism evidence="1 2">
    <name type="scientific">Eumeta variegata</name>
    <name type="common">Bagworm moth</name>
    <name type="synonym">Eumeta japonica</name>
    <dbReference type="NCBI Taxonomy" id="151549"/>
    <lineage>
        <taxon>Eukaryota</taxon>
        <taxon>Metazoa</taxon>
        <taxon>Ecdysozoa</taxon>
        <taxon>Arthropoda</taxon>
        <taxon>Hexapoda</taxon>
        <taxon>Insecta</taxon>
        <taxon>Pterygota</taxon>
        <taxon>Neoptera</taxon>
        <taxon>Endopterygota</taxon>
        <taxon>Lepidoptera</taxon>
        <taxon>Glossata</taxon>
        <taxon>Ditrysia</taxon>
        <taxon>Tineoidea</taxon>
        <taxon>Psychidae</taxon>
        <taxon>Oiketicinae</taxon>
        <taxon>Eumeta</taxon>
    </lineage>
</organism>
<keyword evidence="2" id="KW-1185">Reference proteome</keyword>
<reference evidence="1 2" key="1">
    <citation type="journal article" date="2019" name="Commun. Biol.">
        <title>The bagworm genome reveals a unique fibroin gene that provides high tensile strength.</title>
        <authorList>
            <person name="Kono N."/>
            <person name="Nakamura H."/>
            <person name="Ohtoshi R."/>
            <person name="Tomita M."/>
            <person name="Numata K."/>
            <person name="Arakawa K."/>
        </authorList>
    </citation>
    <scope>NUCLEOTIDE SEQUENCE [LARGE SCALE GENOMIC DNA]</scope>
</reference>
<evidence type="ECO:0000313" key="2">
    <source>
        <dbReference type="Proteomes" id="UP000299102"/>
    </source>
</evidence>
<dbReference type="Proteomes" id="UP000299102">
    <property type="component" value="Unassembled WGS sequence"/>
</dbReference>
<proteinExistence type="predicted"/>
<sequence length="99" mass="11343">MDAEQEKSLNGDVNLKWGRNFATFDAVREEFLVHLVGGMKYYDSPYDPIIDIFDEEIMKGKIIAHHFGDIIVMAWKDAKIVSTISTFYDNITYMGTKDG</sequence>
<comment type="caution">
    <text evidence="1">The sequence shown here is derived from an EMBL/GenBank/DDBJ whole genome shotgun (WGS) entry which is preliminary data.</text>
</comment>
<dbReference type="AlphaFoldDB" id="A0A4C1ZGP3"/>
<name>A0A4C1ZGP3_EUMVA</name>
<protein>
    <recommendedName>
        <fullName evidence="3">PiggyBac transposable element-derived protein domain-containing protein</fullName>
    </recommendedName>
</protein>